<comment type="subcellular location">
    <subcellularLocation>
        <location evidence="1 9">Cytoplasm</location>
    </subcellularLocation>
</comment>
<dbReference type="Pfam" id="PF00589">
    <property type="entry name" value="Phage_integrase"/>
    <property type="match status" value="1"/>
</dbReference>
<evidence type="ECO:0000256" key="9">
    <source>
        <dbReference type="HAMAP-Rule" id="MF_01808"/>
    </source>
</evidence>
<evidence type="ECO:0000256" key="5">
    <source>
        <dbReference type="ARBA" id="ARBA00022908"/>
    </source>
</evidence>
<dbReference type="HAMAP" id="MF_01808">
    <property type="entry name" value="Recomb_XerC_XerD"/>
    <property type="match status" value="1"/>
</dbReference>
<accession>A0ABW0NW93</accession>
<sequence length="311" mass="33371">MQLRAAIEGFSRHLTVDRGFSEHTVRAYRGDLADLASFVEATATDPAASNPEPFDVRELDLELLRDWLWAATGAGLAKSTMARRTAAARAFTKWLVSTGAVPADAAARLKAPRPEQHLPRVLTRGQMGAIFEGLAARAASGDPVAVRDLAIVELLYASAMRVSELTGLRLGDIDRSRLTARVLGKGGKERVVPFGVPASRALERYLDAARPILRADHAETGALFLNSHGAAMNTRSVYELVARILHDVPGSGPSGPHAFRHTAATHLLDGGADLRAVQEILGHASLSTTQIYTHVSAERLKQSYASAHPRA</sequence>
<dbReference type="EMBL" id="JBHSMG010000006">
    <property type="protein sequence ID" value="MFC5503588.1"/>
    <property type="molecule type" value="Genomic_DNA"/>
</dbReference>
<dbReference type="InterPro" id="IPR010998">
    <property type="entry name" value="Integrase_recombinase_N"/>
</dbReference>
<comment type="caution">
    <text evidence="12">The sequence shown here is derived from an EMBL/GenBank/DDBJ whole genome shotgun (WGS) entry which is preliminary data.</text>
</comment>
<dbReference type="InterPro" id="IPR004107">
    <property type="entry name" value="Integrase_SAM-like_N"/>
</dbReference>
<evidence type="ECO:0000256" key="6">
    <source>
        <dbReference type="ARBA" id="ARBA00023125"/>
    </source>
</evidence>
<dbReference type="Pfam" id="PF02899">
    <property type="entry name" value="Phage_int_SAM_1"/>
    <property type="match status" value="1"/>
</dbReference>
<feature type="active site" description="O-(3'-phospho-DNA)-tyrosine intermediate" evidence="9">
    <location>
        <position position="292"/>
    </location>
</feature>
<evidence type="ECO:0000256" key="2">
    <source>
        <dbReference type="ARBA" id="ARBA00022490"/>
    </source>
</evidence>
<dbReference type="CDD" id="cd00798">
    <property type="entry name" value="INT_XerDC_C"/>
    <property type="match status" value="1"/>
</dbReference>
<comment type="similarity">
    <text evidence="9">Belongs to the 'phage' integrase family. XerC subfamily.</text>
</comment>
<evidence type="ECO:0000256" key="1">
    <source>
        <dbReference type="ARBA" id="ARBA00004496"/>
    </source>
</evidence>
<dbReference type="Proteomes" id="UP001596039">
    <property type="component" value="Unassembled WGS sequence"/>
</dbReference>
<keyword evidence="3 9" id="KW-0132">Cell division</keyword>
<feature type="active site" evidence="9">
    <location>
        <position position="185"/>
    </location>
</feature>
<organism evidence="12 13">
    <name type="scientific">Lysinimonas soli</name>
    <dbReference type="NCBI Taxonomy" id="1074233"/>
    <lineage>
        <taxon>Bacteria</taxon>
        <taxon>Bacillati</taxon>
        <taxon>Actinomycetota</taxon>
        <taxon>Actinomycetes</taxon>
        <taxon>Micrococcales</taxon>
        <taxon>Microbacteriaceae</taxon>
        <taxon>Lysinimonas</taxon>
    </lineage>
</organism>
<dbReference type="PROSITE" id="PS51900">
    <property type="entry name" value="CB"/>
    <property type="match status" value="1"/>
</dbReference>
<dbReference type="SUPFAM" id="SSF56349">
    <property type="entry name" value="DNA breaking-rejoining enzymes"/>
    <property type="match status" value="1"/>
</dbReference>
<dbReference type="InterPro" id="IPR011010">
    <property type="entry name" value="DNA_brk_join_enz"/>
</dbReference>
<comment type="function">
    <text evidence="9">Site-specific tyrosine recombinase, which acts by catalyzing the cutting and rejoining of the recombining DNA molecules. The XerC-XerD complex is essential to convert dimers of the bacterial chromosome into monomers to permit their segregation at cell division. It also contributes to the segregational stability of plasmids.</text>
</comment>
<feature type="active site" evidence="9">
    <location>
        <position position="283"/>
    </location>
</feature>
<evidence type="ECO:0000259" key="10">
    <source>
        <dbReference type="PROSITE" id="PS51898"/>
    </source>
</evidence>
<evidence type="ECO:0000256" key="3">
    <source>
        <dbReference type="ARBA" id="ARBA00022618"/>
    </source>
</evidence>
<feature type="domain" description="Core-binding (CB)" evidence="11">
    <location>
        <begin position="1"/>
        <end position="96"/>
    </location>
</feature>
<reference evidence="13" key="1">
    <citation type="journal article" date="2019" name="Int. J. Syst. Evol. Microbiol.">
        <title>The Global Catalogue of Microorganisms (GCM) 10K type strain sequencing project: providing services to taxonomists for standard genome sequencing and annotation.</title>
        <authorList>
            <consortium name="The Broad Institute Genomics Platform"/>
            <consortium name="The Broad Institute Genome Sequencing Center for Infectious Disease"/>
            <person name="Wu L."/>
            <person name="Ma J."/>
        </authorList>
    </citation>
    <scope>NUCLEOTIDE SEQUENCE [LARGE SCALE GENOMIC DNA]</scope>
    <source>
        <strain evidence="13">CGMCC 4.6997</strain>
    </source>
</reference>
<feature type="active site" evidence="9">
    <location>
        <position position="257"/>
    </location>
</feature>
<feature type="active site" evidence="9">
    <location>
        <position position="260"/>
    </location>
</feature>
<comment type="subunit">
    <text evidence="9">Forms a cyclic heterotetrameric complex composed of two molecules of XerC and two molecules of XerD.</text>
</comment>
<keyword evidence="6 9" id="KW-0238">DNA-binding</keyword>
<dbReference type="PANTHER" id="PTHR30349">
    <property type="entry name" value="PHAGE INTEGRASE-RELATED"/>
    <property type="match status" value="1"/>
</dbReference>
<keyword evidence="8 9" id="KW-0131">Cell cycle</keyword>
<name>A0ABW0NW93_9MICO</name>
<keyword evidence="4 9" id="KW-0159">Chromosome partition</keyword>
<dbReference type="InterPro" id="IPR013762">
    <property type="entry name" value="Integrase-like_cat_sf"/>
</dbReference>
<feature type="active site" evidence="9">
    <location>
        <position position="161"/>
    </location>
</feature>
<evidence type="ECO:0000259" key="11">
    <source>
        <dbReference type="PROSITE" id="PS51900"/>
    </source>
</evidence>
<dbReference type="PROSITE" id="PS51898">
    <property type="entry name" value="TYR_RECOMBINASE"/>
    <property type="match status" value="1"/>
</dbReference>
<dbReference type="PANTHER" id="PTHR30349:SF77">
    <property type="entry name" value="TYROSINE RECOMBINASE XERC"/>
    <property type="match status" value="1"/>
</dbReference>
<dbReference type="InterPro" id="IPR044068">
    <property type="entry name" value="CB"/>
</dbReference>
<protein>
    <recommendedName>
        <fullName evidence="9">Tyrosine recombinase XerC</fullName>
    </recommendedName>
</protein>
<evidence type="ECO:0000313" key="12">
    <source>
        <dbReference type="EMBL" id="MFC5503588.1"/>
    </source>
</evidence>
<dbReference type="Gene3D" id="1.10.443.10">
    <property type="entry name" value="Intergrase catalytic core"/>
    <property type="match status" value="1"/>
</dbReference>
<keyword evidence="7 9" id="KW-0233">DNA recombination</keyword>
<dbReference type="InterPro" id="IPR002104">
    <property type="entry name" value="Integrase_catalytic"/>
</dbReference>
<dbReference type="InterPro" id="IPR050090">
    <property type="entry name" value="Tyrosine_recombinase_XerCD"/>
</dbReference>
<keyword evidence="5 9" id="KW-0229">DNA integration</keyword>
<feature type="domain" description="Tyr recombinase" evidence="10">
    <location>
        <begin position="117"/>
        <end position="305"/>
    </location>
</feature>
<dbReference type="Gene3D" id="1.10.150.130">
    <property type="match status" value="1"/>
</dbReference>
<evidence type="ECO:0000256" key="8">
    <source>
        <dbReference type="ARBA" id="ARBA00023306"/>
    </source>
</evidence>
<gene>
    <name evidence="9" type="primary">xerC</name>
    <name evidence="12" type="ORF">ACFPJ4_15175</name>
</gene>
<dbReference type="SUPFAM" id="SSF47823">
    <property type="entry name" value="lambda integrase-like, N-terminal domain"/>
    <property type="match status" value="1"/>
</dbReference>
<evidence type="ECO:0000256" key="4">
    <source>
        <dbReference type="ARBA" id="ARBA00022829"/>
    </source>
</evidence>
<dbReference type="RefSeq" id="WP_386741322.1">
    <property type="nucleotide sequence ID" value="NZ_JBHSMG010000006.1"/>
</dbReference>
<dbReference type="InterPro" id="IPR023009">
    <property type="entry name" value="Tyrosine_recombinase_XerC/XerD"/>
</dbReference>
<evidence type="ECO:0000313" key="13">
    <source>
        <dbReference type="Proteomes" id="UP001596039"/>
    </source>
</evidence>
<keyword evidence="13" id="KW-1185">Reference proteome</keyword>
<proteinExistence type="inferred from homology"/>
<evidence type="ECO:0000256" key="7">
    <source>
        <dbReference type="ARBA" id="ARBA00023172"/>
    </source>
</evidence>
<keyword evidence="2 9" id="KW-0963">Cytoplasm</keyword>